<keyword evidence="3" id="KW-1185">Reference proteome</keyword>
<gene>
    <name evidence="2" type="ordered locus">Tph_c17690</name>
</gene>
<dbReference type="Pfam" id="PF09723">
    <property type="entry name" value="Zn_ribbon_8"/>
    <property type="match status" value="1"/>
</dbReference>
<dbReference type="PANTHER" id="PTHR34404">
    <property type="entry name" value="REGULATORY PROTEIN, FMDB FAMILY"/>
    <property type="match status" value="1"/>
</dbReference>
<dbReference type="InterPro" id="IPR013429">
    <property type="entry name" value="Regulatory_FmdB_Zinc_ribbon"/>
</dbReference>
<evidence type="ECO:0000313" key="3">
    <source>
        <dbReference type="Proteomes" id="UP000000467"/>
    </source>
</evidence>
<dbReference type="OrthoDB" id="9813321at2"/>
<dbReference type="SMART" id="SM00834">
    <property type="entry name" value="CxxC_CXXC_SSSS"/>
    <property type="match status" value="1"/>
</dbReference>
<organism evidence="2 3">
    <name type="scientific">Thermacetogenium phaeum (strain ATCC BAA-254 / DSM 26808 / PB)</name>
    <dbReference type="NCBI Taxonomy" id="1089553"/>
    <lineage>
        <taxon>Bacteria</taxon>
        <taxon>Bacillati</taxon>
        <taxon>Bacillota</taxon>
        <taxon>Clostridia</taxon>
        <taxon>Thermoanaerobacterales</taxon>
        <taxon>Thermoanaerobacteraceae</taxon>
        <taxon>Thermacetogenium</taxon>
    </lineage>
</organism>
<evidence type="ECO:0000259" key="1">
    <source>
        <dbReference type="SMART" id="SM00834"/>
    </source>
</evidence>
<dbReference type="STRING" id="1089553.Tph_c17690"/>
<reference evidence="2 3" key="1">
    <citation type="journal article" date="2012" name="BMC Genomics">
        <title>Genome-guided analysis of physiological and morphological traits of the fermentative acetate oxidizer Thermacetogenium phaeum.</title>
        <authorList>
            <person name="Oehler D."/>
            <person name="Poehlein A."/>
            <person name="Leimbach A."/>
            <person name="Muller N."/>
            <person name="Daniel R."/>
            <person name="Gottschalk G."/>
            <person name="Schink B."/>
        </authorList>
    </citation>
    <scope>NUCLEOTIDE SEQUENCE [LARGE SCALE GENOMIC DNA]</scope>
    <source>
        <strain evidence="3">ATCC BAA-254 / DSM 26808 / PB</strain>
    </source>
</reference>
<dbReference type="EMBL" id="CP003732">
    <property type="protein sequence ID" value="AFV11970.1"/>
    <property type="molecule type" value="Genomic_DNA"/>
</dbReference>
<dbReference type="PANTHER" id="PTHR34404:SF3">
    <property type="entry name" value="REGULATORY PROTEIN, FMDB FAMILY"/>
    <property type="match status" value="1"/>
</dbReference>
<dbReference type="eggNOG" id="COG2331">
    <property type="taxonomic scope" value="Bacteria"/>
</dbReference>
<dbReference type="Gene3D" id="2.20.28.30">
    <property type="entry name" value="RNA polymerase ii, chain L"/>
    <property type="match status" value="1"/>
</dbReference>
<sequence>MPIYEYRCKVCDERFSVLASFSEKSNVQCPKCGAKNVRRLISPFSVKSFFKSCGSGGKTPTGG</sequence>
<dbReference type="KEGG" id="tpz:Tph_c17690"/>
<dbReference type="NCBIfam" id="TIGR02605">
    <property type="entry name" value="CxxC_CxxC_SSSS"/>
    <property type="match status" value="1"/>
</dbReference>
<proteinExistence type="predicted"/>
<dbReference type="HOGENOM" id="CLU_136025_4_1_9"/>
<dbReference type="AlphaFoldDB" id="K4LJ32"/>
<protein>
    <submittedName>
        <fullName evidence="2">Regulatory protein FmdB family</fullName>
    </submittedName>
</protein>
<feature type="domain" description="Putative regulatory protein FmdB zinc ribbon" evidence="1">
    <location>
        <begin position="1"/>
        <end position="42"/>
    </location>
</feature>
<dbReference type="Proteomes" id="UP000000467">
    <property type="component" value="Chromosome"/>
</dbReference>
<name>K4LJ32_THEPS</name>
<evidence type="ECO:0000313" key="2">
    <source>
        <dbReference type="EMBL" id="AFV11970.1"/>
    </source>
</evidence>
<accession>K4LJ32</accession>
<dbReference type="RefSeq" id="WP_015050848.1">
    <property type="nucleotide sequence ID" value="NC_018870.1"/>
</dbReference>